<accession>A0AAW1NET7</accession>
<evidence type="ECO:0000313" key="1">
    <source>
        <dbReference type="EMBL" id="KAK9785095.1"/>
    </source>
</evidence>
<dbReference type="AlphaFoldDB" id="A0AAW1NET7"/>
<organism evidence="1 2">
    <name type="scientific">Symbiochloris irregularis</name>
    <dbReference type="NCBI Taxonomy" id="706552"/>
    <lineage>
        <taxon>Eukaryota</taxon>
        <taxon>Viridiplantae</taxon>
        <taxon>Chlorophyta</taxon>
        <taxon>core chlorophytes</taxon>
        <taxon>Trebouxiophyceae</taxon>
        <taxon>Trebouxiales</taxon>
        <taxon>Trebouxiaceae</taxon>
        <taxon>Symbiochloris</taxon>
    </lineage>
</organism>
<reference evidence="1 2" key="1">
    <citation type="journal article" date="2024" name="Nat. Commun.">
        <title>Phylogenomics reveals the evolutionary origins of lichenization in chlorophyte algae.</title>
        <authorList>
            <person name="Puginier C."/>
            <person name="Libourel C."/>
            <person name="Otte J."/>
            <person name="Skaloud P."/>
            <person name="Haon M."/>
            <person name="Grisel S."/>
            <person name="Petersen M."/>
            <person name="Berrin J.G."/>
            <person name="Delaux P.M."/>
            <person name="Dal Grande F."/>
            <person name="Keller J."/>
        </authorList>
    </citation>
    <scope>NUCLEOTIDE SEQUENCE [LARGE SCALE GENOMIC DNA]</scope>
    <source>
        <strain evidence="1 2">SAG 2036</strain>
    </source>
</reference>
<dbReference type="EMBL" id="JALJOQ010000319">
    <property type="protein sequence ID" value="KAK9785095.1"/>
    <property type="molecule type" value="Genomic_DNA"/>
</dbReference>
<comment type="caution">
    <text evidence="1">The sequence shown here is derived from an EMBL/GenBank/DDBJ whole genome shotgun (WGS) entry which is preliminary data.</text>
</comment>
<protein>
    <submittedName>
        <fullName evidence="1">Uncharacterized protein</fullName>
    </submittedName>
</protein>
<gene>
    <name evidence="1" type="ORF">WJX73_005897</name>
</gene>
<sequence length="127" mass="13767">MWCKRRDHCSAPDSYHHRWKQFPICRLRQQAQVFKFSCKHAELRQGGKAAMPDPGTVVQPADVSISAGGHRPLVDRSRQCDLRLVTLDQFIGSAVQARTVPAGSGVPAPQSSWACCRGTPAAGSGAV</sequence>
<evidence type="ECO:0000313" key="2">
    <source>
        <dbReference type="Proteomes" id="UP001465755"/>
    </source>
</evidence>
<dbReference type="Proteomes" id="UP001465755">
    <property type="component" value="Unassembled WGS sequence"/>
</dbReference>
<name>A0AAW1NET7_9CHLO</name>
<proteinExistence type="predicted"/>
<keyword evidence="2" id="KW-1185">Reference proteome</keyword>